<accession>A0A3B0SBZ7</accession>
<dbReference type="PANTHER" id="PTHR40606">
    <property type="match status" value="1"/>
</dbReference>
<feature type="non-terminal residue" evidence="2">
    <location>
        <position position="1"/>
    </location>
</feature>
<dbReference type="EMBL" id="UOEE01000257">
    <property type="protein sequence ID" value="VAV98108.1"/>
    <property type="molecule type" value="Genomic_DNA"/>
</dbReference>
<feature type="domain" description="DUF1508" evidence="1">
    <location>
        <begin position="41"/>
        <end position="87"/>
    </location>
</feature>
<dbReference type="AlphaFoldDB" id="A0A3B0SBZ7"/>
<organism evidence="2">
    <name type="scientific">hydrothermal vent metagenome</name>
    <dbReference type="NCBI Taxonomy" id="652676"/>
    <lineage>
        <taxon>unclassified sequences</taxon>
        <taxon>metagenomes</taxon>
        <taxon>ecological metagenomes</taxon>
    </lineage>
</organism>
<evidence type="ECO:0000313" key="2">
    <source>
        <dbReference type="EMBL" id="VAV98108.1"/>
    </source>
</evidence>
<protein>
    <submittedName>
        <fullName evidence="2">UPF0339 protein YegP</fullName>
    </submittedName>
</protein>
<dbReference type="InterPro" id="IPR010879">
    <property type="entry name" value="DUF1508"/>
</dbReference>
<dbReference type="Pfam" id="PF07411">
    <property type="entry name" value="DUF1508"/>
    <property type="match status" value="2"/>
</dbReference>
<gene>
    <name evidence="2" type="ORF">MNBD_ALPHA06-1334</name>
</gene>
<dbReference type="InterPro" id="IPR036913">
    <property type="entry name" value="YegP-like_sf"/>
</dbReference>
<feature type="domain" description="DUF1508" evidence="1">
    <location>
        <begin position="1"/>
        <end position="31"/>
    </location>
</feature>
<dbReference type="InterPro" id="IPR051141">
    <property type="entry name" value="UPF0339_domain"/>
</dbReference>
<name>A0A3B0SBZ7_9ZZZZ</name>
<dbReference type="PANTHER" id="PTHR40606:SF1">
    <property type="entry name" value="UPF0339 PROTEIN YEGP"/>
    <property type="match status" value="1"/>
</dbReference>
<sequence>NGEIVGKSEMYKAKASAKNGIESVKKNAPENGRFKDPFKGKSGKWYFSLKARNGEIILSSQGYSSEDGAQNGIGAVQRAADGAATNDIS</sequence>
<dbReference type="SUPFAM" id="SSF160113">
    <property type="entry name" value="YegP-like"/>
    <property type="match status" value="2"/>
</dbReference>
<proteinExistence type="predicted"/>
<evidence type="ECO:0000259" key="1">
    <source>
        <dbReference type="Pfam" id="PF07411"/>
    </source>
</evidence>
<reference evidence="2" key="1">
    <citation type="submission" date="2018-06" db="EMBL/GenBank/DDBJ databases">
        <authorList>
            <person name="Zhirakovskaya E."/>
        </authorList>
    </citation>
    <scope>NUCLEOTIDE SEQUENCE</scope>
</reference>
<dbReference type="Gene3D" id="3.30.160.160">
    <property type="entry name" value="YegP-like"/>
    <property type="match status" value="2"/>
</dbReference>